<dbReference type="InterPro" id="IPR005123">
    <property type="entry name" value="Oxoglu/Fe-dep_dioxygenase_dom"/>
</dbReference>
<dbReference type="InterPro" id="IPR044861">
    <property type="entry name" value="IPNS-like_FE2OG_OXY"/>
</dbReference>
<dbReference type="EC" id="1.14.20.7" evidence="3"/>
<dbReference type="RefSeq" id="WP_074642295.1">
    <property type="nucleotide sequence ID" value="NZ_FNBL01000002.1"/>
</dbReference>
<dbReference type="GO" id="GO:0009693">
    <property type="term" value="P:ethylene biosynthetic process"/>
    <property type="evidence" value="ECO:0007669"/>
    <property type="project" value="UniProtKB-KW"/>
</dbReference>
<proteinExistence type="inferred from homology"/>
<dbReference type="EC" id="1.13.12.19" evidence="4"/>
<dbReference type="InterPro" id="IPR026992">
    <property type="entry name" value="DIOX_N"/>
</dbReference>
<dbReference type="InterPro" id="IPR050231">
    <property type="entry name" value="Iron_ascorbate_oxido_reductase"/>
</dbReference>
<reference evidence="13 14" key="1">
    <citation type="submission" date="2016-10" db="EMBL/GenBank/DDBJ databases">
        <authorList>
            <person name="de Groot N.N."/>
        </authorList>
    </citation>
    <scope>NUCLEOTIDE SEQUENCE [LARGE SCALE GENOMIC DNA]</scope>
    <source>
        <strain evidence="13 14">DSM 27375</strain>
    </source>
</reference>
<dbReference type="Pfam" id="PF03171">
    <property type="entry name" value="2OG-FeII_Oxy"/>
    <property type="match status" value="1"/>
</dbReference>
<evidence type="ECO:0000259" key="12">
    <source>
        <dbReference type="PROSITE" id="PS51471"/>
    </source>
</evidence>
<evidence type="ECO:0000256" key="6">
    <source>
        <dbReference type="ARBA" id="ARBA00022666"/>
    </source>
</evidence>
<evidence type="ECO:0000313" key="14">
    <source>
        <dbReference type="Proteomes" id="UP000182284"/>
    </source>
</evidence>
<evidence type="ECO:0000256" key="9">
    <source>
        <dbReference type="ARBA" id="ARBA00047725"/>
    </source>
</evidence>
<evidence type="ECO:0000256" key="10">
    <source>
        <dbReference type="ARBA" id="ARBA00049359"/>
    </source>
</evidence>
<name>A0A1G7IRK9_9RHOB</name>
<organism evidence="13 14">
    <name type="scientific">Celeribacter baekdonensis</name>
    <dbReference type="NCBI Taxonomy" id="875171"/>
    <lineage>
        <taxon>Bacteria</taxon>
        <taxon>Pseudomonadati</taxon>
        <taxon>Pseudomonadota</taxon>
        <taxon>Alphaproteobacteria</taxon>
        <taxon>Rhodobacterales</taxon>
        <taxon>Roseobacteraceae</taxon>
        <taxon>Celeribacter</taxon>
    </lineage>
</organism>
<evidence type="ECO:0000256" key="11">
    <source>
        <dbReference type="RuleBase" id="RU003682"/>
    </source>
</evidence>
<dbReference type="PROSITE" id="PS51471">
    <property type="entry name" value="FE2OG_OXY"/>
    <property type="match status" value="1"/>
</dbReference>
<dbReference type="PRINTS" id="PR00682">
    <property type="entry name" value="IPNSYNTHASE"/>
</dbReference>
<evidence type="ECO:0000256" key="5">
    <source>
        <dbReference type="ARBA" id="ARBA00019045"/>
    </source>
</evidence>
<dbReference type="SUPFAM" id="SSF51197">
    <property type="entry name" value="Clavaminate synthase-like"/>
    <property type="match status" value="1"/>
</dbReference>
<dbReference type="AlphaFoldDB" id="A0A1G7IRK9"/>
<evidence type="ECO:0000256" key="8">
    <source>
        <dbReference type="ARBA" id="ARBA00031282"/>
    </source>
</evidence>
<keyword evidence="6" id="KW-0266">Ethylene biosynthesis</keyword>
<comment type="pathway">
    <text evidence="2">Alkene biosynthesis; ethylene biosynthesis via 2-oxoglutarate.</text>
</comment>
<evidence type="ECO:0000313" key="13">
    <source>
        <dbReference type="EMBL" id="SDF15317.1"/>
    </source>
</evidence>
<evidence type="ECO:0000256" key="7">
    <source>
        <dbReference type="ARBA" id="ARBA00031011"/>
    </source>
</evidence>
<dbReference type="EMBL" id="FNBL01000002">
    <property type="protein sequence ID" value="SDF15317.1"/>
    <property type="molecule type" value="Genomic_DNA"/>
</dbReference>
<dbReference type="PANTHER" id="PTHR47990">
    <property type="entry name" value="2-OXOGLUTARATE (2OG) AND FE(II)-DEPENDENT OXYGENASE SUPERFAMILY PROTEIN-RELATED"/>
    <property type="match status" value="1"/>
</dbReference>
<evidence type="ECO:0000256" key="2">
    <source>
        <dbReference type="ARBA" id="ARBA00004767"/>
    </source>
</evidence>
<evidence type="ECO:0000256" key="4">
    <source>
        <dbReference type="ARBA" id="ARBA00012531"/>
    </source>
</evidence>
<protein>
    <recommendedName>
        <fullName evidence="5">2-oxoglutarate-dependent ethylene/succinate-forming enzyme</fullName>
        <ecNumber evidence="4">1.13.12.19</ecNumber>
        <ecNumber evidence="3">1.14.20.7</ecNumber>
    </recommendedName>
    <alternativeName>
        <fullName evidence="7">2-oxoglutarate dioxygenase (ethylene-forming)</fullName>
    </alternativeName>
    <alternativeName>
        <fullName evidence="8">2-oxoglutarate/L-arginine monooxygenase/decarboxylase (succinate-forming)</fullName>
    </alternativeName>
</protein>
<evidence type="ECO:0000256" key="1">
    <source>
        <dbReference type="ARBA" id="ARBA00001954"/>
    </source>
</evidence>
<comment type="similarity">
    <text evidence="11">Belongs to the iron/ascorbate-dependent oxidoreductase family.</text>
</comment>
<dbReference type="InterPro" id="IPR027443">
    <property type="entry name" value="IPNS-like_sf"/>
</dbReference>
<keyword evidence="11" id="KW-0479">Metal-binding</keyword>
<comment type="cofactor">
    <cofactor evidence="1">
        <name>Fe(2+)</name>
        <dbReference type="ChEBI" id="CHEBI:29033"/>
    </cofactor>
</comment>
<comment type="catalytic activity">
    <reaction evidence="9">
        <text>2-oxoglutarate + O2 + 2 H(+) = ethene + 3 CO2 + H2O</text>
        <dbReference type="Rhea" id="RHEA:31523"/>
        <dbReference type="ChEBI" id="CHEBI:15377"/>
        <dbReference type="ChEBI" id="CHEBI:15378"/>
        <dbReference type="ChEBI" id="CHEBI:15379"/>
        <dbReference type="ChEBI" id="CHEBI:16526"/>
        <dbReference type="ChEBI" id="CHEBI:16810"/>
        <dbReference type="ChEBI" id="CHEBI:18153"/>
        <dbReference type="EC" id="1.13.12.19"/>
    </reaction>
</comment>
<evidence type="ECO:0000256" key="3">
    <source>
        <dbReference type="ARBA" id="ARBA00012293"/>
    </source>
</evidence>
<feature type="domain" description="Fe2OG dioxygenase" evidence="12">
    <location>
        <begin position="170"/>
        <end position="268"/>
    </location>
</feature>
<comment type="catalytic activity">
    <reaction evidence="10">
        <text>L-arginine + 2-oxoglutarate + O2 = guanidine + L-glutamate 5-semialdehyde + succinate + CO2</text>
        <dbReference type="Rhea" id="RHEA:31535"/>
        <dbReference type="ChEBI" id="CHEBI:15379"/>
        <dbReference type="ChEBI" id="CHEBI:16526"/>
        <dbReference type="ChEBI" id="CHEBI:16810"/>
        <dbReference type="ChEBI" id="CHEBI:30031"/>
        <dbReference type="ChEBI" id="CHEBI:30087"/>
        <dbReference type="ChEBI" id="CHEBI:32682"/>
        <dbReference type="ChEBI" id="CHEBI:58066"/>
        <dbReference type="EC" id="1.14.20.7"/>
    </reaction>
</comment>
<accession>A0A1G7IRK9</accession>
<dbReference type="Proteomes" id="UP000182284">
    <property type="component" value="Unassembled WGS sequence"/>
</dbReference>
<dbReference type="GO" id="GO:0102276">
    <property type="term" value="F:2-oxoglutarate oxygenase/decarboxylase (ethylene-forming) activity"/>
    <property type="evidence" value="ECO:0007669"/>
    <property type="project" value="UniProtKB-EC"/>
</dbReference>
<keyword evidence="11" id="KW-0408">Iron</keyword>
<dbReference type="GO" id="GO:0046872">
    <property type="term" value="F:metal ion binding"/>
    <property type="evidence" value="ECO:0007669"/>
    <property type="project" value="UniProtKB-KW"/>
</dbReference>
<dbReference type="OrthoDB" id="21825at2"/>
<dbReference type="Gene3D" id="2.60.120.330">
    <property type="entry name" value="B-lactam Antibiotic, Isopenicillin N Synthase, Chain"/>
    <property type="match status" value="1"/>
</dbReference>
<keyword evidence="11" id="KW-0560">Oxidoreductase</keyword>
<sequence>MEIPVLDWQRFTTGEDVDGFVRDLGRACRETGFFLITGHGIPDDLIKDVFAKGDMFFARPMAEKSKVDIRNNPHNRGWACEGSEALDETSGQMDRKEAFNVGLDLAADDPRVLNGEPFRGVNIWPEVEGFRDTMLAYYDHIWALSRALHRAFELDLNLPQDYFAPHFTAPLATLRVLSYPAATDGTGIGAGAHTDYGSVTLLMTDGVGGLQVKPRGLDWIDAPHVPGAYVVNIGDCLMRWSNDIYVSTPHRVLPPKTARRSIAFFLDPNPDSVITALPGTGEAKYAAITGADYLRSRLDATYTPKDIT</sequence>
<gene>
    <name evidence="13" type="ORF">SAMN04488117_102434</name>
</gene>
<dbReference type="Pfam" id="PF14226">
    <property type="entry name" value="DIOX_N"/>
    <property type="match status" value="1"/>
</dbReference>